<dbReference type="Pfam" id="PF03706">
    <property type="entry name" value="LPG_synthase_TM"/>
    <property type="match status" value="1"/>
</dbReference>
<evidence type="ECO:0000256" key="4">
    <source>
        <dbReference type="ARBA" id="ARBA00022989"/>
    </source>
</evidence>
<organism evidence="7 8">
    <name type="scientific">Spirosoma sordidisoli</name>
    <dbReference type="NCBI Taxonomy" id="2502893"/>
    <lineage>
        <taxon>Bacteria</taxon>
        <taxon>Pseudomonadati</taxon>
        <taxon>Bacteroidota</taxon>
        <taxon>Cytophagia</taxon>
        <taxon>Cytophagales</taxon>
        <taxon>Cytophagaceae</taxon>
        <taxon>Spirosoma</taxon>
    </lineage>
</organism>
<evidence type="ECO:0000313" key="8">
    <source>
        <dbReference type="Proteomes" id="UP000290407"/>
    </source>
</evidence>
<evidence type="ECO:0000256" key="5">
    <source>
        <dbReference type="ARBA" id="ARBA00023136"/>
    </source>
</evidence>
<proteinExistence type="predicted"/>
<keyword evidence="3 6" id="KW-0812">Transmembrane</keyword>
<keyword evidence="4 6" id="KW-1133">Transmembrane helix</keyword>
<comment type="subcellular location">
    <subcellularLocation>
        <location evidence="1">Cell membrane</location>
        <topology evidence="1">Multi-pass membrane protein</topology>
    </subcellularLocation>
</comment>
<feature type="transmembrane region" description="Helical" evidence="6">
    <location>
        <begin position="158"/>
        <end position="180"/>
    </location>
</feature>
<feature type="transmembrane region" description="Helical" evidence="6">
    <location>
        <begin position="81"/>
        <end position="102"/>
    </location>
</feature>
<gene>
    <name evidence="7" type="ORF">EQG79_13890</name>
</gene>
<protein>
    <submittedName>
        <fullName evidence="7">UPF0104 family protein</fullName>
    </submittedName>
</protein>
<keyword evidence="8" id="KW-1185">Reference proteome</keyword>
<feature type="transmembrane region" description="Helical" evidence="6">
    <location>
        <begin position="212"/>
        <end position="233"/>
    </location>
</feature>
<reference evidence="7 8" key="1">
    <citation type="submission" date="2019-01" db="EMBL/GenBank/DDBJ databases">
        <title>Spirosoma flava sp. nov., a propanil-degrading bacterium isolated from herbicide-contaminated soil.</title>
        <authorList>
            <person name="Zhang L."/>
            <person name="Jiang J.-D."/>
        </authorList>
    </citation>
    <scope>NUCLEOTIDE SEQUENCE [LARGE SCALE GENOMIC DNA]</scope>
    <source>
        <strain evidence="7 8">TY50</strain>
    </source>
</reference>
<dbReference type="GO" id="GO:0005886">
    <property type="term" value="C:plasma membrane"/>
    <property type="evidence" value="ECO:0007669"/>
    <property type="project" value="UniProtKB-SubCell"/>
</dbReference>
<feature type="transmembrane region" description="Helical" evidence="6">
    <location>
        <begin position="286"/>
        <end position="314"/>
    </location>
</feature>
<dbReference type="InterPro" id="IPR022791">
    <property type="entry name" value="L-PG_synthase/AglD"/>
</dbReference>
<keyword evidence="2" id="KW-1003">Cell membrane</keyword>
<evidence type="ECO:0000313" key="7">
    <source>
        <dbReference type="EMBL" id="RYC69686.1"/>
    </source>
</evidence>
<feature type="transmembrane region" description="Helical" evidence="6">
    <location>
        <begin position="245"/>
        <end position="266"/>
    </location>
</feature>
<sequence>MSLKPSKKIVLGLKIAILAGLLAYIVHVLKRQPFDWSLIRTSWQSVEEPGWWAAGLLLLIPVNWGLEALKWQILLRRVEPASFWAAYRGVLAGVTLGFALPMQLGDTAGRVLSLQTVQRGEAVGAALVSGGMQFYVALIFGAFAWAHHIQLVPNRANAAGQALLVVLLGLVGLGVVFGLVRSRLLGWLARRAALRRWARYWAVAGQYTDQEIGLALGVAALRYLVFSVQFFLALRLVGLTLPAPIATSGIGVVYLVKTITPAFNLLSDLGVREAASLWTFAPFEAAAPVLVTATLTLWVANLLVPVLVGLIWVWKLKWSVS</sequence>
<evidence type="ECO:0000256" key="1">
    <source>
        <dbReference type="ARBA" id="ARBA00004651"/>
    </source>
</evidence>
<accession>A0A4Q2UKF4</accession>
<evidence type="ECO:0000256" key="6">
    <source>
        <dbReference type="SAM" id="Phobius"/>
    </source>
</evidence>
<keyword evidence="5 6" id="KW-0472">Membrane</keyword>
<dbReference type="AlphaFoldDB" id="A0A4Q2UKF4"/>
<feature type="transmembrane region" description="Helical" evidence="6">
    <location>
        <begin position="49"/>
        <end position="69"/>
    </location>
</feature>
<feature type="transmembrane region" description="Helical" evidence="6">
    <location>
        <begin position="122"/>
        <end position="146"/>
    </location>
</feature>
<dbReference type="EMBL" id="SBLB01000003">
    <property type="protein sequence ID" value="RYC69686.1"/>
    <property type="molecule type" value="Genomic_DNA"/>
</dbReference>
<evidence type="ECO:0000256" key="3">
    <source>
        <dbReference type="ARBA" id="ARBA00022692"/>
    </source>
</evidence>
<evidence type="ECO:0000256" key="2">
    <source>
        <dbReference type="ARBA" id="ARBA00022475"/>
    </source>
</evidence>
<name>A0A4Q2UKF4_9BACT</name>
<feature type="transmembrane region" description="Helical" evidence="6">
    <location>
        <begin position="9"/>
        <end position="29"/>
    </location>
</feature>
<dbReference type="Proteomes" id="UP000290407">
    <property type="component" value="Unassembled WGS sequence"/>
</dbReference>
<comment type="caution">
    <text evidence="7">The sequence shown here is derived from an EMBL/GenBank/DDBJ whole genome shotgun (WGS) entry which is preliminary data.</text>
</comment>